<protein>
    <submittedName>
        <fullName evidence="1">Unnamed protein product</fullName>
    </submittedName>
</protein>
<name>A0A9W6XDV7_9STRA</name>
<proteinExistence type="predicted"/>
<accession>A0A9W6XDV7</accession>
<reference evidence="1" key="1">
    <citation type="submission" date="2023-04" db="EMBL/GenBank/DDBJ databases">
        <title>Phytophthora lilii NBRC 32176.</title>
        <authorList>
            <person name="Ichikawa N."/>
            <person name="Sato H."/>
            <person name="Tonouchi N."/>
        </authorList>
    </citation>
    <scope>NUCLEOTIDE SEQUENCE</scope>
    <source>
        <strain evidence="1">NBRC 32176</strain>
    </source>
</reference>
<dbReference type="EMBL" id="BSXW01001414">
    <property type="protein sequence ID" value="GMF36580.1"/>
    <property type="molecule type" value="Genomic_DNA"/>
</dbReference>
<dbReference type="PANTHER" id="PTHR33206:SF1">
    <property type="entry name" value="DNA-DIRECTED DNA POLYMERASE"/>
    <property type="match status" value="1"/>
</dbReference>
<organism evidence="1 2">
    <name type="scientific">Phytophthora lilii</name>
    <dbReference type="NCBI Taxonomy" id="2077276"/>
    <lineage>
        <taxon>Eukaryota</taxon>
        <taxon>Sar</taxon>
        <taxon>Stramenopiles</taxon>
        <taxon>Oomycota</taxon>
        <taxon>Peronosporomycetes</taxon>
        <taxon>Peronosporales</taxon>
        <taxon>Peronosporaceae</taxon>
        <taxon>Phytophthora</taxon>
    </lineage>
</organism>
<evidence type="ECO:0000313" key="2">
    <source>
        <dbReference type="Proteomes" id="UP001165083"/>
    </source>
</evidence>
<keyword evidence="2" id="KW-1185">Reference proteome</keyword>
<dbReference type="OrthoDB" id="111170at2759"/>
<dbReference type="AlphaFoldDB" id="A0A9W6XDV7"/>
<dbReference type="Proteomes" id="UP001165083">
    <property type="component" value="Unassembled WGS sequence"/>
</dbReference>
<comment type="caution">
    <text evidence="1">The sequence shown here is derived from an EMBL/GenBank/DDBJ whole genome shotgun (WGS) entry which is preliminary data.</text>
</comment>
<dbReference type="PANTHER" id="PTHR33206">
    <property type="entry name" value="PROTEIN CBG10425"/>
    <property type="match status" value="1"/>
</dbReference>
<gene>
    <name evidence="1" type="ORF">Plil01_001546700</name>
</gene>
<evidence type="ECO:0000313" key="1">
    <source>
        <dbReference type="EMBL" id="GMF36580.1"/>
    </source>
</evidence>
<sequence>MKANVAGGPSIIFNRYAKRNETKIRSAYEGIIDDINADKIFGFLECDIRTPDHLKTYFSEMTPIFKNVLIDCTDESVIGKHMFDHNEARKQSRAKPARKLIGSYFGEKIFIYTPLLKFLMGDADKSKAMIAGMMKLVGNSAFGRSGMDMSKHKEVKYESSDKAIKNKIEHLLPWLGRA</sequence>